<reference evidence="3" key="1">
    <citation type="submission" date="2022-10" db="EMBL/GenBank/DDBJ databases">
        <title>Comparative genomics and taxonomic characterization of three novel marine species of genus Reichenbachiella exhibiting antioxidant and polysaccharide degradation activities.</title>
        <authorList>
            <person name="Muhammad N."/>
            <person name="Lee Y.-J."/>
            <person name="Ko J."/>
            <person name="Kim S.-G."/>
        </authorList>
    </citation>
    <scope>NUCLEOTIDE SEQUENCE</scope>
    <source>
        <strain evidence="3">Wsw4-B4</strain>
    </source>
</reference>
<protein>
    <submittedName>
        <fullName evidence="3">PorT family protein</fullName>
    </submittedName>
</protein>
<proteinExistence type="predicted"/>
<dbReference type="Gene3D" id="2.40.160.60">
    <property type="entry name" value="Outer membrane protein transport protein (OMPP1/FadL/TodX)"/>
    <property type="match status" value="1"/>
</dbReference>
<dbReference type="RefSeq" id="WP_263050849.1">
    <property type="nucleotide sequence ID" value="NZ_CP106735.1"/>
</dbReference>
<accession>A0ABY6CYW5</accession>
<dbReference type="Proteomes" id="UP001062165">
    <property type="component" value="Chromosome"/>
</dbReference>
<evidence type="ECO:0000313" key="4">
    <source>
        <dbReference type="Proteomes" id="UP001062165"/>
    </source>
</evidence>
<gene>
    <name evidence="3" type="ORF">N7E81_17270</name>
</gene>
<dbReference type="Pfam" id="PF13568">
    <property type="entry name" value="OMP_b-brl_2"/>
    <property type="match status" value="1"/>
</dbReference>
<feature type="signal peptide" evidence="1">
    <location>
        <begin position="1"/>
        <end position="20"/>
    </location>
</feature>
<feature type="chain" id="PRO_5047273050" evidence="1">
    <location>
        <begin position="21"/>
        <end position="240"/>
    </location>
</feature>
<dbReference type="EMBL" id="CP106735">
    <property type="protein sequence ID" value="UXX79106.1"/>
    <property type="molecule type" value="Genomic_DNA"/>
</dbReference>
<organism evidence="3 4">
    <name type="scientific">Reichenbachiella carrageenanivorans</name>
    <dbReference type="NCBI Taxonomy" id="2979869"/>
    <lineage>
        <taxon>Bacteria</taxon>
        <taxon>Pseudomonadati</taxon>
        <taxon>Bacteroidota</taxon>
        <taxon>Cytophagia</taxon>
        <taxon>Cytophagales</taxon>
        <taxon>Reichenbachiellaceae</taxon>
        <taxon>Reichenbachiella</taxon>
    </lineage>
</organism>
<keyword evidence="1" id="KW-0732">Signal</keyword>
<sequence length="240" mass="26476">MKKVVALAACLFCFSFSTHAQVLISLLLGDKLNSDKLEFGLIGGLQSSNLSGEENGKLSHTLHIGFYFDFIMNDRWSFNPAVLVKSTTGVRYTNSISNVSGIDDLDSVLVGADVKRRIGYFQVPLLMKYNITPQFHAMLGPQVGIRTKAINEYTEGVAGGDLLFEENIQNDYKRLDAGFTAGFGFKLKPKDGMNLGVRYYYGVVDVLKDNPGDRQHNRDLYFYLTIPVGKAKAADVGAPN</sequence>
<evidence type="ECO:0000259" key="2">
    <source>
        <dbReference type="Pfam" id="PF13568"/>
    </source>
</evidence>
<dbReference type="InterPro" id="IPR025665">
    <property type="entry name" value="Beta-barrel_OMP_2"/>
</dbReference>
<name>A0ABY6CYW5_9BACT</name>
<evidence type="ECO:0000313" key="3">
    <source>
        <dbReference type="EMBL" id="UXX79106.1"/>
    </source>
</evidence>
<evidence type="ECO:0000256" key="1">
    <source>
        <dbReference type="SAM" id="SignalP"/>
    </source>
</evidence>
<keyword evidence="4" id="KW-1185">Reference proteome</keyword>
<feature type="domain" description="Outer membrane protein beta-barrel" evidence="2">
    <location>
        <begin position="36"/>
        <end position="206"/>
    </location>
</feature>